<dbReference type="CDD" id="cd00104">
    <property type="entry name" value="KAZAL_FS"/>
    <property type="match status" value="1"/>
</dbReference>
<name>R4FJ94_RHOPR</name>
<dbReference type="SMART" id="SM00280">
    <property type="entry name" value="KAZAL"/>
    <property type="match status" value="1"/>
</dbReference>
<dbReference type="InterPro" id="IPR002350">
    <property type="entry name" value="Kazal_dom"/>
</dbReference>
<evidence type="ECO:0000256" key="1">
    <source>
        <dbReference type="SAM" id="SignalP"/>
    </source>
</evidence>
<feature type="signal peptide" evidence="1">
    <location>
        <begin position="1"/>
        <end position="19"/>
    </location>
</feature>
<proteinExistence type="evidence at transcript level"/>
<feature type="domain" description="Kazal-like" evidence="2">
    <location>
        <begin position="22"/>
        <end position="78"/>
    </location>
</feature>
<dbReference type="InterPro" id="IPR036058">
    <property type="entry name" value="Kazal_dom_sf"/>
</dbReference>
<dbReference type="SUPFAM" id="SSF100895">
    <property type="entry name" value="Kazal-type serine protease inhibitors"/>
    <property type="match status" value="1"/>
</dbReference>
<evidence type="ECO:0000313" key="3">
    <source>
        <dbReference type="EMBL" id="JAA75147.1"/>
    </source>
</evidence>
<sequence length="87" mass="10165">MKLYSLAVLVSVFFTYSSGDKESDLKECKTLACPMHWLPVCGVKENKFRTFGNKCDFERTNCFSNPMYTFVNKGRCEERQKKNKGRF</sequence>
<organism evidence="3">
    <name type="scientific">Rhodnius prolixus</name>
    <name type="common">Triatomid bug</name>
    <dbReference type="NCBI Taxonomy" id="13249"/>
    <lineage>
        <taxon>Eukaryota</taxon>
        <taxon>Metazoa</taxon>
        <taxon>Ecdysozoa</taxon>
        <taxon>Arthropoda</taxon>
        <taxon>Hexapoda</taxon>
        <taxon>Insecta</taxon>
        <taxon>Pterygota</taxon>
        <taxon>Neoptera</taxon>
        <taxon>Paraneoptera</taxon>
        <taxon>Hemiptera</taxon>
        <taxon>Heteroptera</taxon>
        <taxon>Panheteroptera</taxon>
        <taxon>Cimicomorpha</taxon>
        <taxon>Reduviidae</taxon>
        <taxon>Triatominae</taxon>
        <taxon>Rhodnius</taxon>
    </lineage>
</organism>
<dbReference type="Pfam" id="PF07648">
    <property type="entry name" value="Kazal_2"/>
    <property type="match status" value="1"/>
</dbReference>
<dbReference type="EMBL" id="GAHY01002363">
    <property type="protein sequence ID" value="JAA75147.1"/>
    <property type="molecule type" value="mRNA"/>
</dbReference>
<feature type="chain" id="PRO_5004371900" evidence="1">
    <location>
        <begin position="20"/>
        <end position="87"/>
    </location>
</feature>
<dbReference type="AlphaFoldDB" id="R4FJ94"/>
<accession>R4FJ94</accession>
<evidence type="ECO:0000259" key="2">
    <source>
        <dbReference type="PROSITE" id="PS51465"/>
    </source>
</evidence>
<keyword evidence="1" id="KW-0732">Signal</keyword>
<dbReference type="RefSeq" id="XP_073992148.1">
    <property type="nucleotide sequence ID" value="XM_074136047.1"/>
</dbReference>
<protein>
    <submittedName>
        <fullName evidence="3">Putative kazalzinho kazal type serine protease inhibitor</fullName>
    </submittedName>
</protein>
<reference evidence="3" key="1">
    <citation type="submission" date="2013-04" db="EMBL/GenBank/DDBJ databases">
        <title>An insight into the transcriptome of the digestive tract of the blood sucking bug, Rhodnius prolixus.</title>
        <authorList>
            <person name="Ribeiro J.M.C."/>
            <person name="Genta F.A."/>
            <person name="Sorgine M.H.F."/>
            <person name="Paiva-Silva G.O."/>
            <person name="Majerowicz D."/>
            <person name="Medeiros M."/>
            <person name="Koerich L."/>
            <person name="Terra W.R."/>
            <person name="Ferreira C."/>
            <person name="Pimentel A.C."/>
            <person name="Bisch P.M."/>
            <person name="Diniz M.M.P."/>
            <person name="Nascimento R."/>
            <person name="Salmon D."/>
            <person name="Silber A.M."/>
            <person name="Alves M."/>
            <person name="Oliveira M.F."/>
            <person name="Gondim K.C."/>
            <person name="Silva Neto M.A.C."/>
            <person name="Atella G.C."/>
            <person name="Araujo H."/>
            <person name="Dias F.S."/>
            <person name="Polycarpo C.R."/>
            <person name="Fampa P."/>
            <person name="Melo A.C."/>
            <person name="Tanaka A.S."/>
            <person name="Balczun C."/>
            <person name="Oliveira J.H.M."/>
            <person name="Goncalves R."/>
            <person name="Lazoski C."/>
            <person name="Pereira M.A."/>
            <person name="Rivera-Pomar R."/>
            <person name="Diambra L."/>
            <person name="Schaub G.A."/>
            <person name="Garcia E.S."/>
            <person name="Azambuja P."/>
            <person name="Braz G.R.C."/>
            <person name="Oliveira P.L."/>
        </authorList>
    </citation>
    <scope>NUCLEOTIDE SEQUENCE</scope>
</reference>
<dbReference type="PROSITE" id="PS51465">
    <property type="entry name" value="KAZAL_2"/>
    <property type="match status" value="1"/>
</dbReference>
<dbReference type="Gene3D" id="3.30.60.30">
    <property type="match status" value="1"/>
</dbReference>
<dbReference type="GeneID" id="141458283"/>